<protein>
    <submittedName>
        <fullName evidence="1">Uncharacterized protein</fullName>
    </submittedName>
</protein>
<proteinExistence type="predicted"/>
<organism evidence="1 2">
    <name type="scientific">Pistacia atlantica</name>
    <dbReference type="NCBI Taxonomy" id="434234"/>
    <lineage>
        <taxon>Eukaryota</taxon>
        <taxon>Viridiplantae</taxon>
        <taxon>Streptophyta</taxon>
        <taxon>Embryophyta</taxon>
        <taxon>Tracheophyta</taxon>
        <taxon>Spermatophyta</taxon>
        <taxon>Magnoliopsida</taxon>
        <taxon>eudicotyledons</taxon>
        <taxon>Gunneridae</taxon>
        <taxon>Pentapetalae</taxon>
        <taxon>rosids</taxon>
        <taxon>malvids</taxon>
        <taxon>Sapindales</taxon>
        <taxon>Anacardiaceae</taxon>
        <taxon>Pistacia</taxon>
    </lineage>
</organism>
<name>A0ACC1A4W2_9ROSI</name>
<dbReference type="Proteomes" id="UP001164250">
    <property type="component" value="Chromosome 12"/>
</dbReference>
<dbReference type="EMBL" id="CM047908">
    <property type="protein sequence ID" value="KAJ0082535.1"/>
    <property type="molecule type" value="Genomic_DNA"/>
</dbReference>
<reference evidence="2" key="1">
    <citation type="journal article" date="2023" name="G3 (Bethesda)">
        <title>Genome assembly and association tests identify interacting loci associated with vigor, precocity, and sex in interspecific pistachio rootstocks.</title>
        <authorList>
            <person name="Palmer W."/>
            <person name="Jacygrad E."/>
            <person name="Sagayaradj S."/>
            <person name="Cavanaugh K."/>
            <person name="Han R."/>
            <person name="Bertier L."/>
            <person name="Beede B."/>
            <person name="Kafkas S."/>
            <person name="Golino D."/>
            <person name="Preece J."/>
            <person name="Michelmore R."/>
        </authorList>
    </citation>
    <scope>NUCLEOTIDE SEQUENCE [LARGE SCALE GENOMIC DNA]</scope>
</reference>
<gene>
    <name evidence="1" type="ORF">Patl1_12152</name>
</gene>
<evidence type="ECO:0000313" key="1">
    <source>
        <dbReference type="EMBL" id="KAJ0082535.1"/>
    </source>
</evidence>
<comment type="caution">
    <text evidence="1">The sequence shown here is derived from an EMBL/GenBank/DDBJ whole genome shotgun (WGS) entry which is preliminary data.</text>
</comment>
<sequence>MKALRALRTLSTFPTKPHRNPTFLHRLYTAQPQQTLNETEGDSVFDSSDYAIPSLDDTHSAEKKELTWDEKFRERADKVVFGKDTQKAKVRIFQEDEDERKNRTLARALLEAALVREEEEDEEVKEEDQRSLSVGIIGAPNAGKSALTNFMVGTKVAAVSRKTNTTTHEVLGVMTKGNAQICFFDTPGLMLKKSGLPYKDIKVRLESAWSSVDLFEVLMVVFDVHRHLTKPDSRVVKLIDRMGAQAHAKQKRILCMNKVDLVAKKKDLLKVAEQFKDLPGYERIFMTSGLKGAGIKDLSQYLTDQALKAVQRPWSEDPLTMSEEVMKNISLEVVRERLLDHIHQTGRTCEMVLSGSNSTLITNKLSQRKILVGKNGSKIGRIGIEANEELRSIFKRQVHLILQVRLK</sequence>
<accession>A0ACC1A4W2</accession>
<keyword evidence="2" id="KW-1185">Reference proteome</keyword>
<evidence type="ECO:0000313" key="2">
    <source>
        <dbReference type="Proteomes" id="UP001164250"/>
    </source>
</evidence>